<dbReference type="EMBL" id="JAHESC010000013">
    <property type="protein sequence ID" value="MBT1687092.1"/>
    <property type="molecule type" value="Genomic_DNA"/>
</dbReference>
<keyword evidence="3" id="KW-1185">Reference proteome</keyword>
<name>A0AAP2D8V0_9BACT</name>
<evidence type="ECO:0000313" key="2">
    <source>
        <dbReference type="EMBL" id="MBT1687092.1"/>
    </source>
</evidence>
<evidence type="ECO:0000259" key="1">
    <source>
        <dbReference type="Pfam" id="PF16410"/>
    </source>
</evidence>
<dbReference type="Gene3D" id="2.60.40.2340">
    <property type="match status" value="1"/>
</dbReference>
<reference evidence="2 3" key="1">
    <citation type="submission" date="2021-05" db="EMBL/GenBank/DDBJ databases">
        <title>A Polyphasic approach of four new species of the genus Ohtaekwangia: Ohtaekwangia histidinii sp. nov., Ohtaekwangia cretensis sp. nov., Ohtaekwangia indiensis sp. nov., Ohtaekwangia reichenbachii sp. nov. from diverse environment.</title>
        <authorList>
            <person name="Octaviana S."/>
        </authorList>
    </citation>
    <scope>NUCLEOTIDE SEQUENCE [LARGE SCALE GENOMIC DNA]</scope>
    <source>
        <strain evidence="2 3">PWU37</strain>
    </source>
</reference>
<evidence type="ECO:0000313" key="3">
    <source>
        <dbReference type="Proteomes" id="UP001319180"/>
    </source>
</evidence>
<accession>A0AAP2D8V0</accession>
<feature type="domain" description="DUF5018" evidence="1">
    <location>
        <begin position="34"/>
        <end position="128"/>
    </location>
</feature>
<organism evidence="2 3">
    <name type="scientific">Dawidia soli</name>
    <dbReference type="NCBI Taxonomy" id="2782352"/>
    <lineage>
        <taxon>Bacteria</taxon>
        <taxon>Pseudomonadati</taxon>
        <taxon>Bacteroidota</taxon>
        <taxon>Cytophagia</taxon>
        <taxon>Cytophagales</taxon>
        <taxon>Chryseotaleaceae</taxon>
        <taxon>Dawidia</taxon>
    </lineage>
</organism>
<protein>
    <recommendedName>
        <fullName evidence="1">DUF5018 domain-containing protein</fullName>
    </recommendedName>
</protein>
<gene>
    <name evidence="2" type="ORF">KK078_11010</name>
</gene>
<sequence>MYLHRTLLYLAIPAVVAVISIRCSDDDTPPKDPEQESSEKNITSFKFPGLTPVVTAAINADEKTIAATVPAGTDVTALVPTIEVSKDASVSPASGIAQDFTAPVTYTVTAEDDSKQTYTVNITVEQEIMCYPSELPEVFYYRTMYLTYNTDNTVASITYTEEGVDLHSRTEFEYTNGKHSRIDYFHDDVLVRYITITYNTDAIIVTRYPQNNGFEADQYYIYYLDGDRVTSYGRHSLKDGDSRTDSAVFTYTNDNITQVDGYSTGEEVVWSETMEYDDKPNPYAQVGFTGWDYEYMNPYSLSKNNVTVFIYNDWEFENVTETAAYTYNEEGLPLTRSFDGAAATTFAYDCR</sequence>
<comment type="caution">
    <text evidence="2">The sequence shown here is derived from an EMBL/GenBank/DDBJ whole genome shotgun (WGS) entry which is preliminary data.</text>
</comment>
<dbReference type="RefSeq" id="WP_254090326.1">
    <property type="nucleotide sequence ID" value="NZ_JAHESC010000013.1"/>
</dbReference>
<dbReference type="InterPro" id="IPR032186">
    <property type="entry name" value="DUF5018"/>
</dbReference>
<dbReference type="AlphaFoldDB" id="A0AAP2D8V0"/>
<dbReference type="Pfam" id="PF16410">
    <property type="entry name" value="DUF5018"/>
    <property type="match status" value="1"/>
</dbReference>
<dbReference type="Proteomes" id="UP001319180">
    <property type="component" value="Unassembled WGS sequence"/>
</dbReference>
<proteinExistence type="predicted"/>